<name>A0ABS0LGG4_9LACT</name>
<keyword evidence="2" id="KW-1185">Reference proteome</keyword>
<comment type="caution">
    <text evidence="1">The sequence shown here is derived from an EMBL/GenBank/DDBJ whole genome shotgun (WGS) entry which is preliminary data.</text>
</comment>
<dbReference type="InterPro" id="IPR006490">
    <property type="entry name" value="Maj_tail_phi13"/>
</dbReference>
<dbReference type="RefSeq" id="WP_197103091.1">
    <property type="nucleotide sequence ID" value="NZ_JACCEL010000001.1"/>
</dbReference>
<dbReference type="EMBL" id="JACCEL010000001">
    <property type="protein sequence ID" value="MBG9977229.1"/>
    <property type="molecule type" value="Genomic_DNA"/>
</dbReference>
<evidence type="ECO:0000313" key="2">
    <source>
        <dbReference type="Proteomes" id="UP000823401"/>
    </source>
</evidence>
<proteinExistence type="predicted"/>
<sequence>MAEKNKIQYGLSNVRYAKVINETDGAIEYDTPKRIPGAVTFTMDPQQENMRFDADNTNYFSTFVNNGYSGTLTMAIITDEFKIDCLGFEEIDGVVLEKGNALSTPFALMWQFEGDKHGVRYVSYYNTAGRPTVAGQTKGSTIEPGTQEMQIEAQARPTDDWVKTNTNENTTPEVYNSWFDKVHEPTEVGGV</sequence>
<accession>A0ABS0LGG4</accession>
<reference evidence="1 2" key="1">
    <citation type="submission" date="2020-07" db="EMBL/GenBank/DDBJ databases">
        <title>Facklamia lactis sp. nov., isolated from raw milk.</title>
        <authorList>
            <person name="Doll E.V."/>
            <person name="Huptas C."/>
            <person name="Staib L."/>
            <person name="Wenning M."/>
            <person name="Scherer S."/>
        </authorList>
    </citation>
    <scope>NUCLEOTIDE SEQUENCE [LARGE SCALE GENOMIC DNA]</scope>
    <source>
        <strain evidence="1 2">DSM 104272</strain>
    </source>
</reference>
<organism evidence="1 2">
    <name type="scientific">Ruoffia tabacinasalis</name>
    <dbReference type="NCBI Taxonomy" id="87458"/>
    <lineage>
        <taxon>Bacteria</taxon>
        <taxon>Bacillati</taxon>
        <taxon>Bacillota</taxon>
        <taxon>Bacilli</taxon>
        <taxon>Lactobacillales</taxon>
        <taxon>Aerococcaceae</taxon>
        <taxon>Ruoffia</taxon>
    </lineage>
</organism>
<evidence type="ECO:0000313" key="1">
    <source>
        <dbReference type="EMBL" id="MBG9977229.1"/>
    </source>
</evidence>
<dbReference type="Proteomes" id="UP000823401">
    <property type="component" value="Unassembled WGS sequence"/>
</dbReference>
<dbReference type="NCBIfam" id="TIGR01603">
    <property type="entry name" value="maj_tail_phi13"/>
    <property type="match status" value="1"/>
</dbReference>
<gene>
    <name evidence="1" type="ORF">HYQ42_00395</name>
</gene>
<protein>
    <submittedName>
        <fullName evidence="1">Phage tail protein</fullName>
    </submittedName>
</protein>